<keyword evidence="4 6" id="KW-0067">ATP-binding</keyword>
<dbReference type="PROSITE" id="PS50893">
    <property type="entry name" value="ABC_TRANSPORTER_2"/>
    <property type="match status" value="1"/>
</dbReference>
<evidence type="ECO:0000313" key="7">
    <source>
        <dbReference type="Proteomes" id="UP001589833"/>
    </source>
</evidence>
<dbReference type="RefSeq" id="WP_273848285.1">
    <property type="nucleotide sequence ID" value="NZ_JAQQWT010000063.1"/>
</dbReference>
<evidence type="ECO:0000256" key="1">
    <source>
        <dbReference type="ARBA" id="ARBA00005417"/>
    </source>
</evidence>
<dbReference type="Pfam" id="PF00005">
    <property type="entry name" value="ABC_tran"/>
    <property type="match status" value="1"/>
</dbReference>
<name>A0ABV6NP10_9BACI</name>
<proteinExistence type="inferred from homology"/>
<comment type="caution">
    <text evidence="6">The sequence shown here is derived from an EMBL/GenBank/DDBJ whole genome shotgun (WGS) entry which is preliminary data.</text>
</comment>
<keyword evidence="2" id="KW-0813">Transport</keyword>
<dbReference type="PANTHER" id="PTHR42711:SF5">
    <property type="entry name" value="ABC TRANSPORTER ATP-BINDING PROTEIN NATA"/>
    <property type="match status" value="1"/>
</dbReference>
<sequence>MNTSIIDIKGITKHYKKFSLGPIDFQVEEGTAVAVVGANGSGKTTFFRMMMNLIQADGGSIHLFGQDFASNETEIKQKIGYVGDLLEPFGHLTVKELASLIAYWYPTWDQPHCALLLKRYSIDEEQKFGKCSKGTKKKVEFIFALCHETKILLLDEPSAGVDIVSQQKMKEDLMNYMEDGERSIILATHNIDEIKQLCDSITLLDNGKIIATFDKDEIHEKWARLWVSHLSEALKDQPHVIKLDANPPQIVTNHLPVIEKELEESGISISHINRLSLEEVIEQMISRGQSK</sequence>
<dbReference type="CDD" id="cd03230">
    <property type="entry name" value="ABC_DR_subfamily_A"/>
    <property type="match status" value="1"/>
</dbReference>
<dbReference type="EMBL" id="JBHLTR010000135">
    <property type="protein sequence ID" value="MFC0562512.1"/>
    <property type="molecule type" value="Genomic_DNA"/>
</dbReference>
<dbReference type="InterPro" id="IPR027417">
    <property type="entry name" value="P-loop_NTPase"/>
</dbReference>
<evidence type="ECO:0000313" key="6">
    <source>
        <dbReference type="EMBL" id="MFC0562512.1"/>
    </source>
</evidence>
<keyword evidence="3" id="KW-0547">Nucleotide-binding</keyword>
<dbReference type="InterPro" id="IPR003439">
    <property type="entry name" value="ABC_transporter-like_ATP-bd"/>
</dbReference>
<keyword evidence="7" id="KW-1185">Reference proteome</keyword>
<dbReference type="SMART" id="SM00382">
    <property type="entry name" value="AAA"/>
    <property type="match status" value="1"/>
</dbReference>
<dbReference type="GO" id="GO:0005524">
    <property type="term" value="F:ATP binding"/>
    <property type="evidence" value="ECO:0007669"/>
    <property type="project" value="UniProtKB-KW"/>
</dbReference>
<protein>
    <submittedName>
        <fullName evidence="6">ABC transporter ATP-binding protein</fullName>
    </submittedName>
</protein>
<evidence type="ECO:0000256" key="3">
    <source>
        <dbReference type="ARBA" id="ARBA00022741"/>
    </source>
</evidence>
<dbReference type="Proteomes" id="UP001589833">
    <property type="component" value="Unassembled WGS sequence"/>
</dbReference>
<comment type="similarity">
    <text evidence="1">Belongs to the ABC transporter superfamily.</text>
</comment>
<organism evidence="6 7">
    <name type="scientific">Halalkalibacter alkalisediminis</name>
    <dbReference type="NCBI Taxonomy" id="935616"/>
    <lineage>
        <taxon>Bacteria</taxon>
        <taxon>Bacillati</taxon>
        <taxon>Bacillota</taxon>
        <taxon>Bacilli</taxon>
        <taxon>Bacillales</taxon>
        <taxon>Bacillaceae</taxon>
        <taxon>Halalkalibacter</taxon>
    </lineage>
</organism>
<feature type="domain" description="ABC transporter" evidence="5">
    <location>
        <begin position="3"/>
        <end position="231"/>
    </location>
</feature>
<dbReference type="SUPFAM" id="SSF52540">
    <property type="entry name" value="P-loop containing nucleoside triphosphate hydrolases"/>
    <property type="match status" value="1"/>
</dbReference>
<reference evidence="6 7" key="1">
    <citation type="submission" date="2024-09" db="EMBL/GenBank/DDBJ databases">
        <authorList>
            <person name="Sun Q."/>
            <person name="Mori K."/>
        </authorList>
    </citation>
    <scope>NUCLEOTIDE SEQUENCE [LARGE SCALE GENOMIC DNA]</scope>
    <source>
        <strain evidence="6 7">NCAIM B.02301</strain>
    </source>
</reference>
<evidence type="ECO:0000256" key="4">
    <source>
        <dbReference type="ARBA" id="ARBA00022840"/>
    </source>
</evidence>
<dbReference type="PANTHER" id="PTHR42711">
    <property type="entry name" value="ABC TRANSPORTER ATP-BINDING PROTEIN"/>
    <property type="match status" value="1"/>
</dbReference>
<gene>
    <name evidence="6" type="ORF">ACFFH4_27170</name>
</gene>
<dbReference type="Gene3D" id="3.40.50.300">
    <property type="entry name" value="P-loop containing nucleotide triphosphate hydrolases"/>
    <property type="match status" value="1"/>
</dbReference>
<dbReference type="InterPro" id="IPR003593">
    <property type="entry name" value="AAA+_ATPase"/>
</dbReference>
<evidence type="ECO:0000259" key="5">
    <source>
        <dbReference type="PROSITE" id="PS50893"/>
    </source>
</evidence>
<accession>A0ABV6NP10</accession>
<evidence type="ECO:0000256" key="2">
    <source>
        <dbReference type="ARBA" id="ARBA00022448"/>
    </source>
</evidence>
<dbReference type="InterPro" id="IPR050763">
    <property type="entry name" value="ABC_transporter_ATP-binding"/>
</dbReference>